<name>A0A5B7H5Z6_PORTR</name>
<dbReference type="AlphaFoldDB" id="A0A5B7H5Z6"/>
<evidence type="ECO:0000313" key="3">
    <source>
        <dbReference type="Proteomes" id="UP000324222"/>
    </source>
</evidence>
<feature type="region of interest" description="Disordered" evidence="1">
    <location>
        <begin position="1"/>
        <end position="29"/>
    </location>
</feature>
<feature type="region of interest" description="Disordered" evidence="1">
    <location>
        <begin position="136"/>
        <end position="171"/>
    </location>
</feature>
<keyword evidence="3" id="KW-1185">Reference proteome</keyword>
<dbReference type="EMBL" id="VSRR010022809">
    <property type="protein sequence ID" value="MPC65005.1"/>
    <property type="molecule type" value="Genomic_DNA"/>
</dbReference>
<feature type="compositionally biased region" description="Polar residues" evidence="1">
    <location>
        <begin position="16"/>
        <end position="29"/>
    </location>
</feature>
<comment type="caution">
    <text evidence="2">The sequence shown here is derived from an EMBL/GenBank/DDBJ whole genome shotgun (WGS) entry which is preliminary data.</text>
</comment>
<sequence>MKEPRGVPRVPGGVTRDSQAPSSTWPAPPLTSSHLASRFLACRRCPKVVLCVSRRPSLAVVHSRGVYRGGDEHLATRDAFSGAAALARRKECVRSRAGLQRPCETAGRGGGGRNERWSACTNKWPRFWVINTRAARKEGSVPTRTHTHAPARSFGRPPTRSLRHNATASLL</sequence>
<gene>
    <name evidence="2" type="ORF">E2C01_059128</name>
</gene>
<evidence type="ECO:0000256" key="1">
    <source>
        <dbReference type="SAM" id="MobiDB-lite"/>
    </source>
</evidence>
<evidence type="ECO:0000313" key="2">
    <source>
        <dbReference type="EMBL" id="MPC65005.1"/>
    </source>
</evidence>
<organism evidence="2 3">
    <name type="scientific">Portunus trituberculatus</name>
    <name type="common">Swimming crab</name>
    <name type="synonym">Neptunus trituberculatus</name>
    <dbReference type="NCBI Taxonomy" id="210409"/>
    <lineage>
        <taxon>Eukaryota</taxon>
        <taxon>Metazoa</taxon>
        <taxon>Ecdysozoa</taxon>
        <taxon>Arthropoda</taxon>
        <taxon>Crustacea</taxon>
        <taxon>Multicrustacea</taxon>
        <taxon>Malacostraca</taxon>
        <taxon>Eumalacostraca</taxon>
        <taxon>Eucarida</taxon>
        <taxon>Decapoda</taxon>
        <taxon>Pleocyemata</taxon>
        <taxon>Brachyura</taxon>
        <taxon>Eubrachyura</taxon>
        <taxon>Portunoidea</taxon>
        <taxon>Portunidae</taxon>
        <taxon>Portuninae</taxon>
        <taxon>Portunus</taxon>
    </lineage>
</organism>
<dbReference type="Proteomes" id="UP000324222">
    <property type="component" value="Unassembled WGS sequence"/>
</dbReference>
<accession>A0A5B7H5Z6</accession>
<proteinExistence type="predicted"/>
<reference evidence="2 3" key="1">
    <citation type="submission" date="2019-05" db="EMBL/GenBank/DDBJ databases">
        <title>Another draft genome of Portunus trituberculatus and its Hox gene families provides insights of decapod evolution.</title>
        <authorList>
            <person name="Jeong J.-H."/>
            <person name="Song I."/>
            <person name="Kim S."/>
            <person name="Choi T."/>
            <person name="Kim D."/>
            <person name="Ryu S."/>
            <person name="Kim W."/>
        </authorList>
    </citation>
    <scope>NUCLEOTIDE SEQUENCE [LARGE SCALE GENOMIC DNA]</scope>
    <source>
        <tissue evidence="2">Muscle</tissue>
    </source>
</reference>
<protein>
    <submittedName>
        <fullName evidence="2">Uncharacterized protein</fullName>
    </submittedName>
</protein>